<dbReference type="GO" id="GO:0006260">
    <property type="term" value="P:DNA replication"/>
    <property type="evidence" value="ECO:0007669"/>
    <property type="project" value="UniProtKB-KW"/>
</dbReference>
<dbReference type="RefSeq" id="WP_223951901.1">
    <property type="nucleotide sequence ID" value="NZ_JANLFC010000079.1"/>
</dbReference>
<reference evidence="2" key="1">
    <citation type="submission" date="2022-08" db="EMBL/GenBank/DDBJ databases">
        <title>A global survey of hypervirulent Aeromonas hydrophila identified this emerging pathogen in farmed fish in the lower Mekong River basin.</title>
        <authorList>
            <person name="Xu T."/>
            <person name="Rasmussen-Ivey C.R."/>
            <person name="Moen F.S."/>
            <person name="Fernandez Bravo A."/>
            <person name="Lamy B."/>
            <person name="Beaz-Hidalgo R."/>
            <person name="Khan C.D."/>
            <person name="Castro Escarpulli G."/>
            <person name="Yasin I.S.M."/>
            <person name="Figueras M.J."/>
            <person name="Azzam Sayuti M."/>
            <person name="Karim M.M."/>
            <person name="Alam K.M."/>
            <person name="Le T.T.T."/>
            <person name="Thao N.H.P."/>
            <person name="Addo S."/>
            <person name="Duodu S."/>
            <person name="Ali S."/>
            <person name="Mey S."/>
            <person name="Somony T."/>
            <person name="Liles M.R."/>
        </authorList>
    </citation>
    <scope>NUCLEOTIDE SEQUENCE</scope>
    <source>
        <strain evidence="2">0.14</strain>
    </source>
</reference>
<dbReference type="EMBL" id="JANLFC010000079">
    <property type="protein sequence ID" value="MCR4450713.1"/>
    <property type="molecule type" value="Genomic_DNA"/>
</dbReference>
<dbReference type="InterPro" id="IPR003446">
    <property type="entry name" value="Plasmid_replication_init_RepA"/>
</dbReference>
<sequence length="309" mass="35346">MPVSRTKPGHNEAVARRRAFVERSCYVANPNPAFSAPSHHKPHRPKFIKACMNLAASRDVCSWAGFTLLEAVAGRRRHFYVHARRGMNAMVMAMLHYMNRVTWQIEASVHTLTLHCAMDTTSPAGNHSITRGTRRIVDLERFGLVECEKHTDQKTGAIYFKSITVTERFFDMIGMDVEVALRERNTAFEKWRSDQNLGLDISLSEMGKMSVTEYSSLRKQYVVAKAWSFRHDKKITKAQVRRAKRLAQKPKDELRRIVAEELFQKTSNSARDFSSAAISAFNRQVGQRMRYIYVLAVADDPPDDPQPLN</sequence>
<dbReference type="NCBIfam" id="NF040977">
    <property type="entry name" value="RepA_IncFII_LM"/>
    <property type="match status" value="1"/>
</dbReference>
<evidence type="ECO:0000313" key="3">
    <source>
        <dbReference type="Proteomes" id="UP001204061"/>
    </source>
</evidence>
<dbReference type="Pfam" id="PF02387">
    <property type="entry name" value="IncFII_repA"/>
    <property type="match status" value="1"/>
</dbReference>
<comment type="caution">
    <text evidence="2">The sequence shown here is derived from an EMBL/GenBank/DDBJ whole genome shotgun (WGS) entry which is preliminary data.</text>
</comment>
<proteinExistence type="predicted"/>
<protein>
    <submittedName>
        <fullName evidence="2">Plasmid replication initiator RepA</fullName>
    </submittedName>
</protein>
<evidence type="ECO:0000256" key="1">
    <source>
        <dbReference type="ARBA" id="ARBA00022705"/>
    </source>
</evidence>
<organism evidence="2 3">
    <name type="scientific">Aeromonas veronii</name>
    <dbReference type="NCBI Taxonomy" id="654"/>
    <lineage>
        <taxon>Bacteria</taxon>
        <taxon>Pseudomonadati</taxon>
        <taxon>Pseudomonadota</taxon>
        <taxon>Gammaproteobacteria</taxon>
        <taxon>Aeromonadales</taxon>
        <taxon>Aeromonadaceae</taxon>
        <taxon>Aeromonas</taxon>
    </lineage>
</organism>
<name>A0AAW5MHP6_AERVE</name>
<dbReference type="GO" id="GO:0006276">
    <property type="term" value="P:plasmid maintenance"/>
    <property type="evidence" value="ECO:0007669"/>
    <property type="project" value="InterPro"/>
</dbReference>
<dbReference type="Proteomes" id="UP001204061">
    <property type="component" value="Unassembled WGS sequence"/>
</dbReference>
<keyword evidence="1" id="KW-0235">DNA replication</keyword>
<dbReference type="AlphaFoldDB" id="A0AAW5MHP6"/>
<accession>A0AAW5MHP6</accession>
<evidence type="ECO:0000313" key="2">
    <source>
        <dbReference type="EMBL" id="MCR4450713.1"/>
    </source>
</evidence>
<gene>
    <name evidence="2" type="primary">repA</name>
    <name evidence="2" type="ORF">NS965_20220</name>
</gene>